<dbReference type="PROSITE" id="PS00383">
    <property type="entry name" value="TYR_PHOSPHATASE_1"/>
    <property type="match status" value="1"/>
</dbReference>
<dbReference type="PANTHER" id="PTHR23339">
    <property type="entry name" value="TYROSINE SPECIFIC PROTEIN PHOSPHATASE AND DUAL SPECIFICITY PROTEIN PHOSPHATASE"/>
    <property type="match status" value="1"/>
</dbReference>
<evidence type="ECO:0000313" key="3">
    <source>
        <dbReference type="EMBL" id="VAW66357.1"/>
    </source>
</evidence>
<dbReference type="InterPro" id="IPR050561">
    <property type="entry name" value="PTP"/>
</dbReference>
<name>A0A3B0XSU9_9ZZZZ</name>
<dbReference type="Pfam" id="PF22784">
    <property type="entry name" value="PTP-SAK"/>
    <property type="match status" value="1"/>
</dbReference>
<dbReference type="GO" id="GO:0016791">
    <property type="term" value="F:phosphatase activity"/>
    <property type="evidence" value="ECO:0007669"/>
    <property type="project" value="UniProtKB-ARBA"/>
</dbReference>
<organism evidence="3">
    <name type="scientific">hydrothermal vent metagenome</name>
    <dbReference type="NCBI Taxonomy" id="652676"/>
    <lineage>
        <taxon>unclassified sequences</taxon>
        <taxon>metagenomes</taxon>
        <taxon>ecological metagenomes</taxon>
    </lineage>
</organism>
<gene>
    <name evidence="3" type="ORF">MNBD_GAMMA10-1552</name>
</gene>
<dbReference type="EMBL" id="UOFJ01000215">
    <property type="protein sequence ID" value="VAW66357.1"/>
    <property type="molecule type" value="Genomic_DNA"/>
</dbReference>
<dbReference type="InterPro" id="IPR029021">
    <property type="entry name" value="Prot-tyrosine_phosphatase-like"/>
</dbReference>
<protein>
    <recommendedName>
        <fullName evidence="2">Tyrosine specific protein phosphatases domain-containing protein</fullName>
    </recommendedName>
</protein>
<proteinExistence type="predicted"/>
<dbReference type="AlphaFoldDB" id="A0A3B0XSU9"/>
<accession>A0A3B0XSU9</accession>
<keyword evidence="1" id="KW-0378">Hydrolase</keyword>
<reference evidence="3" key="1">
    <citation type="submission" date="2018-06" db="EMBL/GenBank/DDBJ databases">
        <authorList>
            <person name="Zhirakovskaya E."/>
        </authorList>
    </citation>
    <scope>NUCLEOTIDE SEQUENCE</scope>
</reference>
<dbReference type="FunFam" id="3.90.190.10:FF:000157">
    <property type="entry name" value="Protein-tyrosine phosphatase"/>
    <property type="match status" value="1"/>
</dbReference>
<dbReference type="Gene3D" id="3.90.190.10">
    <property type="entry name" value="Protein tyrosine phosphatase superfamily"/>
    <property type="match status" value="1"/>
</dbReference>
<evidence type="ECO:0000259" key="2">
    <source>
        <dbReference type="PROSITE" id="PS50056"/>
    </source>
</evidence>
<evidence type="ECO:0000256" key="1">
    <source>
        <dbReference type="ARBA" id="ARBA00022801"/>
    </source>
</evidence>
<dbReference type="InterPro" id="IPR000387">
    <property type="entry name" value="Tyr_Pase_dom"/>
</dbReference>
<dbReference type="InterPro" id="IPR016130">
    <property type="entry name" value="Tyr_Pase_AS"/>
</dbReference>
<sequence>MSHHVEFKPTSVTDLFLNKCISAPLRIRVDLGTRCITATLQQDGSVLLNNRHYTNLQQAMESIPHPHTDSSSVWQFWAWFNPERQTWTPLEHLRAELASSNQRAEIRTSETHPLRIDSVTLPGTRARIGLTFCPGKHSPGIYGGTWQRDLKTDLAAINTWGCTALVSLIEDHEFPLLGVADFADTLAANPLQWFHLPIKDMQPPDEQFETQWASAGPQLHQQLAAGHSIVIHCRGGLGRTGLLGAKILVEAGLSPEKAIAEIRHARAHSIETYAQEHYILTQRWNDNTDKKRDTP</sequence>
<dbReference type="SUPFAM" id="SSF52799">
    <property type="entry name" value="(Phosphotyrosine protein) phosphatases II"/>
    <property type="match status" value="1"/>
</dbReference>
<feature type="domain" description="Tyrosine specific protein phosphatases" evidence="2">
    <location>
        <begin position="210"/>
        <end position="277"/>
    </location>
</feature>
<dbReference type="PROSITE" id="PS50056">
    <property type="entry name" value="TYR_PHOSPHATASE_2"/>
    <property type="match status" value="1"/>
</dbReference>
<dbReference type="InterPro" id="IPR057023">
    <property type="entry name" value="PTP-SAK"/>
</dbReference>